<organism evidence="6 7">
    <name type="scientific">Pengzhenrongella sicca</name>
    <dbReference type="NCBI Taxonomy" id="2819238"/>
    <lineage>
        <taxon>Bacteria</taxon>
        <taxon>Bacillati</taxon>
        <taxon>Actinomycetota</taxon>
        <taxon>Actinomycetes</taxon>
        <taxon>Micrococcales</taxon>
        <taxon>Pengzhenrongella</taxon>
    </lineage>
</organism>
<dbReference type="EMBL" id="CP071868">
    <property type="protein sequence ID" value="QTE29660.1"/>
    <property type="molecule type" value="Genomic_DNA"/>
</dbReference>
<dbReference type="InterPro" id="IPR028098">
    <property type="entry name" value="Glyco_trans_4-like_N"/>
</dbReference>
<dbReference type="GO" id="GO:1901137">
    <property type="term" value="P:carbohydrate derivative biosynthetic process"/>
    <property type="evidence" value="ECO:0007669"/>
    <property type="project" value="UniProtKB-ARBA"/>
</dbReference>
<evidence type="ECO:0000313" key="6">
    <source>
        <dbReference type="EMBL" id="QTE29660.1"/>
    </source>
</evidence>
<dbReference type="Gene3D" id="3.40.50.2000">
    <property type="entry name" value="Glycogen Phosphorylase B"/>
    <property type="match status" value="2"/>
</dbReference>
<dbReference type="Pfam" id="PF13439">
    <property type="entry name" value="Glyco_transf_4"/>
    <property type="match status" value="1"/>
</dbReference>
<accession>A0A8A4ZCD5</accession>
<dbReference type="PANTHER" id="PTHR45947:SF3">
    <property type="entry name" value="SULFOQUINOVOSYL TRANSFERASE SQD2"/>
    <property type="match status" value="1"/>
</dbReference>
<reference evidence="6" key="1">
    <citation type="submission" date="2021-03" db="EMBL/GenBank/DDBJ databases">
        <title>Pengzhenrongella sicca gen. nov., sp. nov., a new member of suborder Micrococcineae isolated from High-Arctic tundra soil.</title>
        <authorList>
            <person name="Peng F."/>
        </authorList>
    </citation>
    <scope>NUCLEOTIDE SEQUENCE</scope>
    <source>
        <strain evidence="6">LRZ-2</strain>
    </source>
</reference>
<gene>
    <name evidence="6" type="ORF">J4E96_00930</name>
</gene>
<keyword evidence="3" id="KW-0808">Transferase</keyword>
<dbReference type="GO" id="GO:0016757">
    <property type="term" value="F:glycosyltransferase activity"/>
    <property type="evidence" value="ECO:0007669"/>
    <property type="project" value="UniProtKB-KW"/>
</dbReference>
<dbReference type="KEGG" id="psic:J4E96_00930"/>
<feature type="domain" description="Glycosyl transferase family 1" evidence="4">
    <location>
        <begin position="199"/>
        <end position="323"/>
    </location>
</feature>
<dbReference type="PANTHER" id="PTHR45947">
    <property type="entry name" value="SULFOQUINOVOSYL TRANSFERASE SQD2"/>
    <property type="match status" value="1"/>
</dbReference>
<name>A0A8A4ZCD5_9MICO</name>
<keyword evidence="7" id="KW-1185">Reference proteome</keyword>
<evidence type="ECO:0000256" key="2">
    <source>
        <dbReference type="ARBA" id="ARBA00022676"/>
    </source>
</evidence>
<sequence length="356" mass="38501">MRVALAHDYLTQHGGAERVALLLTRIFPGAPLYTSVYSSGSTYEGFKDVEVRTSRLQRVGAFRRDPRLALLALPHAWRSMHVADADVVIASSTGWSHGISVPAHTRKVVYCHNPPRWLYQPGDYMPNRYLRGVVSAATPYLKGWDRSAAASADLYVVNSTSVARRVKAAYGIEAEVLHPPVAMDADAEQEPVPGIEPGYWLTIARGRGYKNTQAVIDGTRALPGARLVIAGSASRELGAGEDHVSAVGIVSDAQLRWLYANARGLVSVSQEDFGLTPLEANAFGTPVAVLRAGGFLDSTAEGVSGTFIEAPTANAVRDTLRDFPEFTPELVRKHAANFSEDVFSARLREIASFALV</sequence>
<evidence type="ECO:0000256" key="1">
    <source>
        <dbReference type="ARBA" id="ARBA00021292"/>
    </source>
</evidence>
<dbReference type="RefSeq" id="WP_227423952.1">
    <property type="nucleotide sequence ID" value="NZ_CP071868.1"/>
</dbReference>
<dbReference type="SUPFAM" id="SSF53756">
    <property type="entry name" value="UDP-Glycosyltransferase/glycogen phosphorylase"/>
    <property type="match status" value="1"/>
</dbReference>
<evidence type="ECO:0000256" key="3">
    <source>
        <dbReference type="ARBA" id="ARBA00022679"/>
    </source>
</evidence>
<proteinExistence type="predicted"/>
<dbReference type="Proteomes" id="UP000663937">
    <property type="component" value="Chromosome"/>
</dbReference>
<protein>
    <recommendedName>
        <fullName evidence="1">D-inositol 3-phosphate glycosyltransferase</fullName>
    </recommendedName>
</protein>
<evidence type="ECO:0000259" key="4">
    <source>
        <dbReference type="Pfam" id="PF00534"/>
    </source>
</evidence>
<dbReference type="InterPro" id="IPR050194">
    <property type="entry name" value="Glycosyltransferase_grp1"/>
</dbReference>
<feature type="domain" description="Glycosyltransferase subfamily 4-like N-terminal" evidence="5">
    <location>
        <begin position="14"/>
        <end position="181"/>
    </location>
</feature>
<keyword evidence="2" id="KW-0328">Glycosyltransferase</keyword>
<dbReference type="InterPro" id="IPR001296">
    <property type="entry name" value="Glyco_trans_1"/>
</dbReference>
<evidence type="ECO:0000313" key="7">
    <source>
        <dbReference type="Proteomes" id="UP000663937"/>
    </source>
</evidence>
<dbReference type="Pfam" id="PF00534">
    <property type="entry name" value="Glycos_transf_1"/>
    <property type="match status" value="1"/>
</dbReference>
<evidence type="ECO:0000259" key="5">
    <source>
        <dbReference type="Pfam" id="PF13439"/>
    </source>
</evidence>
<dbReference type="AlphaFoldDB" id="A0A8A4ZCD5"/>